<dbReference type="EMBL" id="LC371242">
    <property type="protein sequence ID" value="BBC78203.1"/>
    <property type="molecule type" value="Genomic_DNA"/>
</dbReference>
<dbReference type="GeneID" id="65108342"/>
<dbReference type="KEGG" id="vg:65108342"/>
<sequence length="56" mass="6622">MIVYAVVMSEFNCEYGYDEYSKPLKILSSKEKAEDYIKTLNPEDYEEVLVVEYDVE</sequence>
<reference evidence="1 2" key="1">
    <citation type="submission" date="2018-02" db="EMBL/GenBank/DDBJ databases">
        <title>Full genome sequencing of a novel polyvalent bacteriophage as one of T4-Family member.</title>
        <authorList>
            <person name="Kawasaki T."/>
            <person name="Saad A.M."/>
            <person name="Yamada T."/>
        </authorList>
    </citation>
    <scope>NUCLEOTIDE SEQUENCE [LARGE SCALE GENOMIC DNA]</scope>
    <source>
        <strain evidence="1 2">EcS1</strain>
    </source>
</reference>
<evidence type="ECO:0000313" key="1">
    <source>
        <dbReference type="EMBL" id="BBC78203.1"/>
    </source>
</evidence>
<accession>A0A2Z5ZD39</accession>
<organism evidence="1 2">
    <name type="scientific">Escherichia phage EcS1</name>
    <dbReference type="NCBI Taxonomy" id="2083276"/>
    <lineage>
        <taxon>Viruses</taxon>
        <taxon>Duplodnaviria</taxon>
        <taxon>Heunggongvirae</taxon>
        <taxon>Uroviricota</taxon>
        <taxon>Caudoviricetes</taxon>
        <taxon>Pantevenvirales</taxon>
        <taxon>Straboviridae</taxon>
        <taxon>Tevenvirinae</taxon>
        <taxon>Kagamiyamavirus</taxon>
        <taxon>Kagamiyamavirus ecs1</taxon>
    </lineage>
</organism>
<name>A0A2Z5ZD39_9CAUD</name>
<protein>
    <submittedName>
        <fullName evidence="1">Uncharacterized protein</fullName>
    </submittedName>
</protein>
<keyword evidence="2" id="KW-1185">Reference proteome</keyword>
<dbReference type="RefSeq" id="YP_010090850.1">
    <property type="nucleotide sequence ID" value="NC_055721.1"/>
</dbReference>
<evidence type="ECO:0000313" key="2">
    <source>
        <dbReference type="Proteomes" id="UP000250157"/>
    </source>
</evidence>
<dbReference type="Proteomes" id="UP000250157">
    <property type="component" value="Segment"/>
</dbReference>
<proteinExistence type="predicted"/>